<dbReference type="RefSeq" id="WP_192109084.1">
    <property type="nucleotide sequence ID" value="NZ_JACYXJ010000003.1"/>
</dbReference>
<dbReference type="Proteomes" id="UP000615687">
    <property type="component" value="Unassembled WGS sequence"/>
</dbReference>
<keyword evidence="9" id="KW-1185">Reference proteome</keyword>
<accession>A0ABR9C9R6</accession>
<comment type="caution">
    <text evidence="8">The sequence shown here is derived from an EMBL/GenBank/DDBJ whole genome shotgun (WGS) entry which is preliminary data.</text>
</comment>
<proteinExistence type="inferred from homology"/>
<dbReference type="PANTHER" id="PTHR10491:SF4">
    <property type="entry name" value="METHIONINE ADENOSYLTRANSFERASE 2 SUBUNIT BETA"/>
    <property type="match status" value="1"/>
</dbReference>
<dbReference type="Pfam" id="PF04321">
    <property type="entry name" value="RmlD_sub_bind"/>
    <property type="match status" value="1"/>
</dbReference>
<dbReference type="InterPro" id="IPR005913">
    <property type="entry name" value="dTDP_dehydrorham_reduct"/>
</dbReference>
<dbReference type="EMBL" id="JACYXJ010000003">
    <property type="protein sequence ID" value="MBD8876646.1"/>
    <property type="molecule type" value="Genomic_DNA"/>
</dbReference>
<evidence type="ECO:0000256" key="2">
    <source>
        <dbReference type="ARBA" id="ARBA00010944"/>
    </source>
</evidence>
<comment type="similarity">
    <text evidence="2 6">Belongs to the dTDP-4-dehydrorhamnose reductase family.</text>
</comment>
<dbReference type="PANTHER" id="PTHR10491">
    <property type="entry name" value="DTDP-4-DEHYDRORHAMNOSE REDUCTASE"/>
    <property type="match status" value="1"/>
</dbReference>
<dbReference type="InterPro" id="IPR036291">
    <property type="entry name" value="NAD(P)-bd_dom_sf"/>
</dbReference>
<protein>
    <recommendedName>
        <fullName evidence="4 6">dTDP-4-dehydrorhamnose reductase</fullName>
        <ecNumber evidence="3 6">1.1.1.133</ecNumber>
    </recommendedName>
</protein>
<gene>
    <name evidence="8" type="primary">rfbD</name>
    <name evidence="8" type="ORF">IG617_10140</name>
</gene>
<dbReference type="GO" id="GO:0008831">
    <property type="term" value="F:dTDP-4-dehydrorhamnose reductase activity"/>
    <property type="evidence" value="ECO:0007669"/>
    <property type="project" value="UniProtKB-EC"/>
</dbReference>
<evidence type="ECO:0000313" key="8">
    <source>
        <dbReference type="EMBL" id="MBD8876646.1"/>
    </source>
</evidence>
<comment type="function">
    <text evidence="6">Catalyzes the reduction of dTDP-6-deoxy-L-lyxo-4-hexulose to yield dTDP-L-rhamnose.</text>
</comment>
<dbReference type="NCBIfam" id="TIGR01214">
    <property type="entry name" value="rmlD"/>
    <property type="match status" value="1"/>
</dbReference>
<evidence type="ECO:0000256" key="4">
    <source>
        <dbReference type="ARBA" id="ARBA00017099"/>
    </source>
</evidence>
<keyword evidence="6 8" id="KW-0560">Oxidoreductase</keyword>
<evidence type="ECO:0000259" key="7">
    <source>
        <dbReference type="Pfam" id="PF04321"/>
    </source>
</evidence>
<evidence type="ECO:0000313" key="9">
    <source>
        <dbReference type="Proteomes" id="UP000615687"/>
    </source>
</evidence>
<evidence type="ECO:0000256" key="5">
    <source>
        <dbReference type="ARBA" id="ARBA00048200"/>
    </source>
</evidence>
<dbReference type="SUPFAM" id="SSF51735">
    <property type="entry name" value="NAD(P)-binding Rossmann-fold domains"/>
    <property type="match status" value="1"/>
</dbReference>
<sequence>MEVLVTGAEGQLGFEVAGLCRERGLTVAALAHRDLDITDRKSIDAAISRYRPKVIVNAAAFTAVDKAEADRNMAFAVNRDGAGDLAIKAAEVDASIIHISTDYVFDGSKKSPYSEDDPVAPLGIYGHSKAAGENAVRTSNGQHVILRTAWVYGMRGKNFVKTMLRLGADQKEISVVNDQWGCPTYARDLAEVIAQLSARLLSGSFNPTGYGTFHCAGGGGVSWYGFAEEIFRLAAERVREDLLVKAVSSSGFPAIVRRPANSILDCGHLERIHGLKLRPWDVALADMLGRFQLHDRPGLHFEPGSIV</sequence>
<dbReference type="InterPro" id="IPR029903">
    <property type="entry name" value="RmlD-like-bd"/>
</dbReference>
<comment type="pathway">
    <text evidence="1 6">Carbohydrate biosynthesis; dTDP-L-rhamnose biosynthesis.</text>
</comment>
<dbReference type="Gene3D" id="3.40.50.720">
    <property type="entry name" value="NAD(P)-binding Rossmann-like Domain"/>
    <property type="match status" value="1"/>
</dbReference>
<evidence type="ECO:0000256" key="6">
    <source>
        <dbReference type="RuleBase" id="RU364082"/>
    </source>
</evidence>
<comment type="catalytic activity">
    <reaction evidence="5 6">
        <text>dTDP-beta-L-rhamnose + NADP(+) = dTDP-4-dehydro-beta-L-rhamnose + NADPH + H(+)</text>
        <dbReference type="Rhea" id="RHEA:21796"/>
        <dbReference type="ChEBI" id="CHEBI:15378"/>
        <dbReference type="ChEBI" id="CHEBI:57510"/>
        <dbReference type="ChEBI" id="CHEBI:57783"/>
        <dbReference type="ChEBI" id="CHEBI:58349"/>
        <dbReference type="ChEBI" id="CHEBI:62830"/>
        <dbReference type="EC" id="1.1.1.133"/>
    </reaction>
</comment>
<comment type="cofactor">
    <cofactor evidence="6">
        <name>Mg(2+)</name>
        <dbReference type="ChEBI" id="CHEBI:18420"/>
    </cofactor>
    <text evidence="6">Binds 1 Mg(2+) ion per monomer.</text>
</comment>
<dbReference type="Gene3D" id="3.90.25.10">
    <property type="entry name" value="UDP-galactose 4-epimerase, domain 1"/>
    <property type="match status" value="1"/>
</dbReference>
<evidence type="ECO:0000256" key="3">
    <source>
        <dbReference type="ARBA" id="ARBA00012929"/>
    </source>
</evidence>
<dbReference type="CDD" id="cd05254">
    <property type="entry name" value="dTDP_HR_like_SDR_e"/>
    <property type="match status" value="1"/>
</dbReference>
<feature type="domain" description="RmlD-like substrate binding" evidence="7">
    <location>
        <begin position="1"/>
        <end position="291"/>
    </location>
</feature>
<dbReference type="EC" id="1.1.1.133" evidence="3 6"/>
<keyword evidence="6" id="KW-0521">NADP</keyword>
<name>A0ABR9C9R6_9HYPH</name>
<evidence type="ECO:0000256" key="1">
    <source>
        <dbReference type="ARBA" id="ARBA00004781"/>
    </source>
</evidence>
<reference evidence="8 9" key="1">
    <citation type="submission" date="2020-09" db="EMBL/GenBank/DDBJ databases">
        <title>The genome sequence of type strain Labrenzia polysiphoniae KACC 19711.</title>
        <authorList>
            <person name="Liu Y."/>
        </authorList>
    </citation>
    <scope>NUCLEOTIDE SEQUENCE [LARGE SCALE GENOMIC DNA]</scope>
    <source>
        <strain evidence="8 9">KACC 19711</strain>
    </source>
</reference>
<organism evidence="8 9">
    <name type="scientific">Roseibium polysiphoniae</name>
    <dbReference type="NCBI Taxonomy" id="2571221"/>
    <lineage>
        <taxon>Bacteria</taxon>
        <taxon>Pseudomonadati</taxon>
        <taxon>Pseudomonadota</taxon>
        <taxon>Alphaproteobacteria</taxon>
        <taxon>Hyphomicrobiales</taxon>
        <taxon>Stappiaceae</taxon>
        <taxon>Roseibium</taxon>
    </lineage>
</organism>